<feature type="transmembrane region" description="Helical" evidence="1">
    <location>
        <begin position="26"/>
        <end position="47"/>
    </location>
</feature>
<proteinExistence type="predicted"/>
<evidence type="ECO:0000256" key="1">
    <source>
        <dbReference type="SAM" id="Phobius"/>
    </source>
</evidence>
<evidence type="ECO:0000313" key="2">
    <source>
        <dbReference type="EMBL" id="MBW83088.1"/>
    </source>
</evidence>
<keyword evidence="1" id="KW-1133">Transmembrane helix</keyword>
<protein>
    <submittedName>
        <fullName evidence="2">Uncharacterized protein</fullName>
    </submittedName>
</protein>
<reference evidence="2" key="1">
    <citation type="submission" date="2018-02" db="EMBL/GenBank/DDBJ databases">
        <title>Rhizophora mucronata_Transcriptome.</title>
        <authorList>
            <person name="Meera S.P."/>
            <person name="Sreeshan A."/>
            <person name="Augustine A."/>
        </authorList>
    </citation>
    <scope>NUCLEOTIDE SEQUENCE</scope>
    <source>
        <tissue evidence="2">Leaf</tissue>
    </source>
</reference>
<accession>A0A2P2IPF0</accession>
<dbReference type="AlphaFoldDB" id="A0A2P2IPF0"/>
<sequence length="58" mass="6381">MSTYCSGLASDLVEALNGHSCRNSCMGISSLVNSTTCILFFVHIYLITKMKYYIVPSP</sequence>
<name>A0A2P2IPF0_RHIMU</name>
<keyword evidence="1" id="KW-0472">Membrane</keyword>
<keyword evidence="1" id="KW-0812">Transmembrane</keyword>
<organism evidence="2">
    <name type="scientific">Rhizophora mucronata</name>
    <name type="common">Asiatic mangrove</name>
    <dbReference type="NCBI Taxonomy" id="61149"/>
    <lineage>
        <taxon>Eukaryota</taxon>
        <taxon>Viridiplantae</taxon>
        <taxon>Streptophyta</taxon>
        <taxon>Embryophyta</taxon>
        <taxon>Tracheophyta</taxon>
        <taxon>Spermatophyta</taxon>
        <taxon>Magnoliopsida</taxon>
        <taxon>eudicotyledons</taxon>
        <taxon>Gunneridae</taxon>
        <taxon>Pentapetalae</taxon>
        <taxon>rosids</taxon>
        <taxon>fabids</taxon>
        <taxon>Malpighiales</taxon>
        <taxon>Rhizophoraceae</taxon>
        <taxon>Rhizophora</taxon>
    </lineage>
</organism>
<dbReference type="EMBL" id="GGEC01002605">
    <property type="protein sequence ID" value="MBW83088.1"/>
    <property type="molecule type" value="Transcribed_RNA"/>
</dbReference>